<protein>
    <recommendedName>
        <fullName evidence="3">FHA domain-containing protein</fullName>
    </recommendedName>
</protein>
<gene>
    <name evidence="1" type="ORF">GCM10009606_44510</name>
</gene>
<name>A0ABP4FC71_9ACTN</name>
<evidence type="ECO:0000313" key="1">
    <source>
        <dbReference type="EMBL" id="GAA1161637.1"/>
    </source>
</evidence>
<comment type="caution">
    <text evidence="1">The sequence shown here is derived from an EMBL/GenBank/DDBJ whole genome shotgun (WGS) entry which is preliminary data.</text>
</comment>
<dbReference type="RefSeq" id="WP_343910370.1">
    <property type="nucleotide sequence ID" value="NZ_BAAAJE010000030.1"/>
</dbReference>
<organism evidence="1 2">
    <name type="scientific">Nocardioides aquiterrae</name>
    <dbReference type="NCBI Taxonomy" id="203799"/>
    <lineage>
        <taxon>Bacteria</taxon>
        <taxon>Bacillati</taxon>
        <taxon>Actinomycetota</taxon>
        <taxon>Actinomycetes</taxon>
        <taxon>Propionibacteriales</taxon>
        <taxon>Nocardioidaceae</taxon>
        <taxon>Nocardioides</taxon>
    </lineage>
</organism>
<dbReference type="Proteomes" id="UP001499979">
    <property type="component" value="Unassembled WGS sequence"/>
</dbReference>
<dbReference type="EMBL" id="BAAAJE010000030">
    <property type="protein sequence ID" value="GAA1161637.1"/>
    <property type="molecule type" value="Genomic_DNA"/>
</dbReference>
<evidence type="ECO:0008006" key="3">
    <source>
        <dbReference type="Google" id="ProtNLM"/>
    </source>
</evidence>
<reference evidence="2" key="1">
    <citation type="journal article" date="2019" name="Int. J. Syst. Evol. Microbiol.">
        <title>The Global Catalogue of Microorganisms (GCM) 10K type strain sequencing project: providing services to taxonomists for standard genome sequencing and annotation.</title>
        <authorList>
            <consortium name="The Broad Institute Genomics Platform"/>
            <consortium name="The Broad Institute Genome Sequencing Center for Infectious Disease"/>
            <person name="Wu L."/>
            <person name="Ma J."/>
        </authorList>
    </citation>
    <scope>NUCLEOTIDE SEQUENCE [LARGE SCALE GENOMIC DNA]</scope>
    <source>
        <strain evidence="2">JCM 11813</strain>
    </source>
</reference>
<evidence type="ECO:0000313" key="2">
    <source>
        <dbReference type="Proteomes" id="UP001499979"/>
    </source>
</evidence>
<proteinExistence type="predicted"/>
<keyword evidence="2" id="KW-1185">Reference proteome</keyword>
<accession>A0ABP4FC71</accession>
<sequence>MLRVTLRGSGLPTVTLGSGETLLFGRSPHQALADVVGDDPGADLRTTAIALPRCAPHVSRLLGELVVGEEIARLRWHGSGETQVSSLFDAPGGARRVTLAEGMSLLLDEGENQLVVMRGRQTGPDTYDDLSIVVEVTPSEPAPAVRPLPPAEAGLDATTPAPTLPRESREWYVALALAEPWLSGTDDYPRPPSNREIYERVLHWHGYAWNLERAQRVDDAIRSISALAFGPKDDPFRAGSGRAQNVRFAIGRRTAEVRLVTVEDLEQVERAAARRNVPPAAP</sequence>